<dbReference type="Pfam" id="PF20430">
    <property type="entry name" value="Eplus_motif"/>
    <property type="match status" value="1"/>
</dbReference>
<comment type="caution">
    <text evidence="4">The sequence shown here is derived from an EMBL/GenBank/DDBJ whole genome shotgun (WGS) entry which is preliminary data.</text>
</comment>
<organism evidence="4 5">
    <name type="scientific">Ceratopteris richardii</name>
    <name type="common">Triangle waterfern</name>
    <dbReference type="NCBI Taxonomy" id="49495"/>
    <lineage>
        <taxon>Eukaryota</taxon>
        <taxon>Viridiplantae</taxon>
        <taxon>Streptophyta</taxon>
        <taxon>Embryophyta</taxon>
        <taxon>Tracheophyta</taxon>
        <taxon>Polypodiopsida</taxon>
        <taxon>Polypodiidae</taxon>
        <taxon>Polypodiales</taxon>
        <taxon>Pteridineae</taxon>
        <taxon>Pteridaceae</taxon>
        <taxon>Parkerioideae</taxon>
        <taxon>Ceratopteris</taxon>
    </lineage>
</organism>
<keyword evidence="1" id="KW-0677">Repeat</keyword>
<feature type="domain" description="DYW" evidence="3">
    <location>
        <begin position="949"/>
        <end position="1024"/>
    </location>
</feature>
<dbReference type="FunFam" id="1.25.40.10:FF:000031">
    <property type="entry name" value="Pentatricopeptide repeat-containing protein mitochondrial"/>
    <property type="match status" value="1"/>
</dbReference>
<evidence type="ECO:0000259" key="3">
    <source>
        <dbReference type="Pfam" id="PF14432"/>
    </source>
</evidence>
<dbReference type="GO" id="GO:0008270">
    <property type="term" value="F:zinc ion binding"/>
    <property type="evidence" value="ECO:0007669"/>
    <property type="project" value="InterPro"/>
</dbReference>
<evidence type="ECO:0000256" key="2">
    <source>
        <dbReference type="PROSITE-ProRule" id="PRU00708"/>
    </source>
</evidence>
<dbReference type="PANTHER" id="PTHR47926">
    <property type="entry name" value="PENTATRICOPEPTIDE REPEAT-CONTAINING PROTEIN"/>
    <property type="match status" value="1"/>
</dbReference>
<dbReference type="AlphaFoldDB" id="A0A8T2TUA3"/>
<gene>
    <name evidence="4" type="ORF">KP509_10G025700</name>
</gene>
<accession>A0A8T2TUA3</accession>
<dbReference type="Pfam" id="PF13812">
    <property type="entry name" value="PPR_3"/>
    <property type="match status" value="1"/>
</dbReference>
<dbReference type="InterPro" id="IPR011990">
    <property type="entry name" value="TPR-like_helical_dom_sf"/>
</dbReference>
<dbReference type="InterPro" id="IPR046960">
    <property type="entry name" value="PPR_At4g14850-like_plant"/>
</dbReference>
<dbReference type="Pfam" id="PF14432">
    <property type="entry name" value="DYW_deaminase"/>
    <property type="match status" value="1"/>
</dbReference>
<dbReference type="FunFam" id="1.25.40.10:FF:000073">
    <property type="entry name" value="Pentatricopeptide repeat-containing protein chloroplastic"/>
    <property type="match status" value="1"/>
</dbReference>
<dbReference type="GO" id="GO:0003723">
    <property type="term" value="F:RNA binding"/>
    <property type="evidence" value="ECO:0007669"/>
    <property type="project" value="InterPro"/>
</dbReference>
<reference evidence="4" key="1">
    <citation type="submission" date="2021-08" db="EMBL/GenBank/DDBJ databases">
        <title>WGS assembly of Ceratopteris richardii.</title>
        <authorList>
            <person name="Marchant D.B."/>
            <person name="Chen G."/>
            <person name="Jenkins J."/>
            <person name="Shu S."/>
            <person name="Leebens-Mack J."/>
            <person name="Grimwood J."/>
            <person name="Schmutz J."/>
            <person name="Soltis P."/>
            <person name="Soltis D."/>
            <person name="Chen Z.-H."/>
        </authorList>
    </citation>
    <scope>NUCLEOTIDE SEQUENCE</scope>
    <source>
        <strain evidence="4">Whitten #5841</strain>
        <tissue evidence="4">Leaf</tissue>
    </source>
</reference>
<keyword evidence="5" id="KW-1185">Reference proteome</keyword>
<feature type="repeat" description="PPR" evidence="2">
    <location>
        <begin position="622"/>
        <end position="656"/>
    </location>
</feature>
<dbReference type="GO" id="GO:0009451">
    <property type="term" value="P:RNA modification"/>
    <property type="evidence" value="ECO:0007669"/>
    <property type="project" value="InterPro"/>
</dbReference>
<dbReference type="InterPro" id="IPR032867">
    <property type="entry name" value="DYW_dom"/>
</dbReference>
<dbReference type="GO" id="GO:0048731">
    <property type="term" value="P:system development"/>
    <property type="evidence" value="ECO:0007669"/>
    <property type="project" value="UniProtKB-ARBA"/>
</dbReference>
<feature type="repeat" description="PPR" evidence="2">
    <location>
        <begin position="521"/>
        <end position="555"/>
    </location>
</feature>
<protein>
    <recommendedName>
        <fullName evidence="3">DYW domain-containing protein</fullName>
    </recommendedName>
</protein>
<dbReference type="PANTHER" id="PTHR47926:SF533">
    <property type="entry name" value="DYW DOMAIN-CONTAINING PROTEIN"/>
    <property type="match status" value="1"/>
</dbReference>
<dbReference type="EMBL" id="CM035415">
    <property type="protein sequence ID" value="KAH7426997.1"/>
    <property type="molecule type" value="Genomic_DNA"/>
</dbReference>
<dbReference type="Gene3D" id="1.25.40.10">
    <property type="entry name" value="Tetratricopeptide repeat domain"/>
    <property type="match status" value="4"/>
</dbReference>
<dbReference type="PROSITE" id="PS51375">
    <property type="entry name" value="PPR"/>
    <property type="match status" value="6"/>
</dbReference>
<name>A0A8T2TUA3_CERRI</name>
<dbReference type="Proteomes" id="UP000825935">
    <property type="component" value="Chromosome 10"/>
</dbReference>
<evidence type="ECO:0000313" key="5">
    <source>
        <dbReference type="Proteomes" id="UP000825935"/>
    </source>
</evidence>
<evidence type="ECO:0000256" key="1">
    <source>
        <dbReference type="ARBA" id="ARBA00022737"/>
    </source>
</evidence>
<sequence>MTTVYGELVFHYPRHGEGHLCNAYSESLVDDHYGLRQGFASVAAVKLARTHSTKWFHSSSCCGGRRDYISALHSSVFRCGNDYVNLSLSAEKSCFSYWHSKSHSMVLENGYIRTSMVRCVAEELIDKISVPQVSERRPPSDVTMIRNLHTDSNTTLDNYNLVNLIECCLEKEGEEAGSEYYDVVEASGVDAEEHLDHHFMSPFSSSGNVCKARRVFDNLLPKNLCYTESDNLKEALRFYHQCRDERVQPTIDVYIALLKVCSKSASISEGRLIHSEIIGSGYVEHGHMSKALVAMYSRFANFEDALLVLQRLQKVDLIVWNSLVTGYAKYKESSRVLNILKCMQNNGNQPNHVTYVCALKSCSNRRQLLQGMLIHCDMLENGISPVFSQSILGNQLVFMYVKCGCLEAARAVFESLPERDALTWNILIDGYSSHGFVETALDVYHAMCLQGIQPTLVTFVCTLKACSVMRNLKQGQKIHSQLTMTGLKLDAIVENALLDLYSKCGRFEDSSYVFYGLPQKSVIAWNTVMAGYVSHQCGSSTLDFFRQMQAEGLQPDSVSFVCALKACSSLFDLDQGKTIHSEVIKNGLDLDLYIGNSLITMYGTCGKVEDAESVFERVQQRDVVTWSALMTGYANDGLGKEVLQTFNKMRVEGVEPDEAAFVCVLKACGDVAALEQGMELHAYAVENGYEVDTPVASTLITMYGKCGSLDMAILVLNRLTRPSVISFNAMVATFSEHGKSEFSVELYQNMISRAVKPNSITFICLLSACKKLDSVVEGCLFFRSMQRDHGIVPEVEHYGCMVEILSKAGHINAAEDLIETIPTACNIVCLISLLSSCDGLSDLCRGKRYFEYASKIDPVNSSVYVLMSKLYKVAGLHSKALEMESLRMQRNMWKKPGKAFIEVDKKVFEFVVGDKTHPKIEEINLKLKELSNRNSKIHNTAADESSLSKDRNTSLCGHSERLAIAFGLLNTNSGTTIRVSKNIRMCVDCHTTAKFTSSIENREIVVSDSYCVHNFREGICSCKE</sequence>
<feature type="repeat" description="PPR" evidence="2">
    <location>
        <begin position="723"/>
        <end position="757"/>
    </location>
</feature>
<proteinExistence type="predicted"/>
<feature type="repeat" description="PPR" evidence="2">
    <location>
        <begin position="351"/>
        <end position="385"/>
    </location>
</feature>
<dbReference type="OrthoDB" id="2117704at2759"/>
<dbReference type="Pfam" id="PF01535">
    <property type="entry name" value="PPR"/>
    <property type="match status" value="1"/>
</dbReference>
<dbReference type="NCBIfam" id="TIGR00756">
    <property type="entry name" value="PPR"/>
    <property type="match status" value="3"/>
</dbReference>
<feature type="repeat" description="PPR" evidence="2">
    <location>
        <begin position="420"/>
        <end position="454"/>
    </location>
</feature>
<dbReference type="FunFam" id="1.25.40.10:FF:000158">
    <property type="entry name" value="pentatricopeptide repeat-containing protein At2g33680"/>
    <property type="match status" value="1"/>
</dbReference>
<dbReference type="InterPro" id="IPR002885">
    <property type="entry name" value="PPR_rpt"/>
</dbReference>
<dbReference type="InterPro" id="IPR046849">
    <property type="entry name" value="E2_motif"/>
</dbReference>
<evidence type="ECO:0000313" key="4">
    <source>
        <dbReference type="EMBL" id="KAH7426997.1"/>
    </source>
</evidence>
<dbReference type="Pfam" id="PF13041">
    <property type="entry name" value="PPR_2"/>
    <property type="match status" value="4"/>
</dbReference>
<feature type="repeat" description="PPR" evidence="2">
    <location>
        <begin position="316"/>
        <end position="350"/>
    </location>
</feature>